<feature type="non-terminal residue" evidence="2">
    <location>
        <position position="1"/>
    </location>
</feature>
<dbReference type="Proteomes" id="UP000708208">
    <property type="component" value="Unassembled WGS sequence"/>
</dbReference>
<evidence type="ECO:0000256" key="1">
    <source>
        <dbReference type="SAM" id="MobiDB-lite"/>
    </source>
</evidence>
<evidence type="ECO:0000313" key="2">
    <source>
        <dbReference type="EMBL" id="CAG7821311.1"/>
    </source>
</evidence>
<organism evidence="2 3">
    <name type="scientific">Allacma fusca</name>
    <dbReference type="NCBI Taxonomy" id="39272"/>
    <lineage>
        <taxon>Eukaryota</taxon>
        <taxon>Metazoa</taxon>
        <taxon>Ecdysozoa</taxon>
        <taxon>Arthropoda</taxon>
        <taxon>Hexapoda</taxon>
        <taxon>Collembola</taxon>
        <taxon>Symphypleona</taxon>
        <taxon>Sminthuridae</taxon>
        <taxon>Allacma</taxon>
    </lineage>
</organism>
<comment type="caution">
    <text evidence="2">The sequence shown here is derived from an EMBL/GenBank/DDBJ whole genome shotgun (WGS) entry which is preliminary data.</text>
</comment>
<sequence>MGALFLAKIVLALFVLSWYSAGVLKLINHYFYSEFSKQLKKEFPKNDHLSGIKGNDQCPREILNRDSFHPNIHHPSWAQELQSGSLVPPAHAGEWERPATDRETLEEDRKIVKGRGGEYLFKPSQVDSVEIDESVRQRTSSPSYLSGIKADAAGTMTTTVSTGVGQQPPSSKKMDEELGEEKEVVALRMEPQRMGEKSSIEGNKDVGERHDY</sequence>
<accession>A0A8J2KNU5</accession>
<feature type="region of interest" description="Disordered" evidence="1">
    <location>
        <begin position="159"/>
        <end position="212"/>
    </location>
</feature>
<feature type="compositionally biased region" description="Basic and acidic residues" evidence="1">
    <location>
        <begin position="172"/>
        <end position="212"/>
    </location>
</feature>
<proteinExistence type="predicted"/>
<reference evidence="2" key="1">
    <citation type="submission" date="2021-06" db="EMBL/GenBank/DDBJ databases">
        <authorList>
            <person name="Hodson N. C."/>
            <person name="Mongue J. A."/>
            <person name="Jaron S. K."/>
        </authorList>
    </citation>
    <scope>NUCLEOTIDE SEQUENCE</scope>
</reference>
<dbReference type="AlphaFoldDB" id="A0A8J2KNU5"/>
<protein>
    <submittedName>
        <fullName evidence="2">Uncharacterized protein</fullName>
    </submittedName>
</protein>
<keyword evidence="3" id="KW-1185">Reference proteome</keyword>
<name>A0A8J2KNU5_9HEXA</name>
<gene>
    <name evidence="2" type="ORF">AFUS01_LOCUS31658</name>
</gene>
<evidence type="ECO:0000313" key="3">
    <source>
        <dbReference type="Proteomes" id="UP000708208"/>
    </source>
</evidence>
<dbReference type="EMBL" id="CAJVCH010506769">
    <property type="protein sequence ID" value="CAG7821311.1"/>
    <property type="molecule type" value="Genomic_DNA"/>
</dbReference>